<evidence type="ECO:0000256" key="5">
    <source>
        <dbReference type="ARBA" id="ARBA00023157"/>
    </source>
</evidence>
<proteinExistence type="inferred from homology"/>
<evidence type="ECO:0000256" key="3">
    <source>
        <dbReference type="ARBA" id="ARBA00022525"/>
    </source>
</evidence>
<name>A0A7J8DQF0_MOLMO</name>
<evidence type="ECO:0000256" key="2">
    <source>
        <dbReference type="ARBA" id="ARBA00010352"/>
    </source>
</evidence>
<evidence type="ECO:0000313" key="7">
    <source>
        <dbReference type="EMBL" id="KAF6425363.1"/>
    </source>
</evidence>
<keyword evidence="3 6" id="KW-0964">Secreted</keyword>
<evidence type="ECO:0000256" key="1">
    <source>
        <dbReference type="ARBA" id="ARBA00004613"/>
    </source>
</evidence>
<evidence type="ECO:0000256" key="4">
    <source>
        <dbReference type="ARBA" id="ARBA00022729"/>
    </source>
</evidence>
<feature type="signal peptide" evidence="6">
    <location>
        <begin position="1"/>
        <end position="20"/>
    </location>
</feature>
<keyword evidence="4 6" id="KW-0732">Signal</keyword>
<organism evidence="7 8">
    <name type="scientific">Molossus molossus</name>
    <name type="common">Pallas' mastiff bat</name>
    <name type="synonym">Vespertilio molossus</name>
    <dbReference type="NCBI Taxonomy" id="27622"/>
    <lineage>
        <taxon>Eukaryota</taxon>
        <taxon>Metazoa</taxon>
        <taxon>Chordata</taxon>
        <taxon>Craniata</taxon>
        <taxon>Vertebrata</taxon>
        <taxon>Euteleostomi</taxon>
        <taxon>Mammalia</taxon>
        <taxon>Eutheria</taxon>
        <taxon>Laurasiatheria</taxon>
        <taxon>Chiroptera</taxon>
        <taxon>Yangochiroptera</taxon>
        <taxon>Molossidae</taxon>
        <taxon>Molossus</taxon>
    </lineage>
</organism>
<keyword evidence="8" id="KW-1185">Reference proteome</keyword>
<dbReference type="FunCoup" id="A0A7J8DQF0">
    <property type="interactions" value="6"/>
</dbReference>
<evidence type="ECO:0000256" key="6">
    <source>
        <dbReference type="RuleBase" id="RU364124"/>
    </source>
</evidence>
<dbReference type="PANTHER" id="PTHR10500">
    <property type="entry name" value="BETA-MICROSEMINOPROTEIN"/>
    <property type="match status" value="1"/>
</dbReference>
<protein>
    <recommendedName>
        <fullName evidence="6">Beta-microseminoprotein</fullName>
    </recommendedName>
</protein>
<dbReference type="Gene3D" id="2.10.70.10">
    <property type="entry name" value="Complement Module, domain 1"/>
    <property type="match status" value="1"/>
</dbReference>
<reference evidence="7 8" key="1">
    <citation type="journal article" date="2020" name="Nature">
        <title>Six reference-quality genomes reveal evolution of bat adaptations.</title>
        <authorList>
            <person name="Jebb D."/>
            <person name="Huang Z."/>
            <person name="Pippel M."/>
            <person name="Hughes G.M."/>
            <person name="Lavrichenko K."/>
            <person name="Devanna P."/>
            <person name="Winkler S."/>
            <person name="Jermiin L.S."/>
            <person name="Skirmuntt E.C."/>
            <person name="Katzourakis A."/>
            <person name="Burkitt-Gray L."/>
            <person name="Ray D.A."/>
            <person name="Sullivan K.A.M."/>
            <person name="Roscito J.G."/>
            <person name="Kirilenko B.M."/>
            <person name="Davalos L.M."/>
            <person name="Corthals A.P."/>
            <person name="Power M.L."/>
            <person name="Jones G."/>
            <person name="Ransome R.D."/>
            <person name="Dechmann D.K.N."/>
            <person name="Locatelli A.G."/>
            <person name="Puechmaille S.J."/>
            <person name="Fedrigo O."/>
            <person name="Jarvis E.D."/>
            <person name="Hiller M."/>
            <person name="Vernes S.C."/>
            <person name="Myers E.W."/>
            <person name="Teeling E.C."/>
        </authorList>
    </citation>
    <scope>NUCLEOTIDE SEQUENCE [LARGE SCALE GENOMIC DNA]</scope>
    <source>
        <strain evidence="7">MMolMol1</strain>
        <tissue evidence="7">Muscle</tissue>
    </source>
</reference>
<dbReference type="PANTHER" id="PTHR10500:SF8">
    <property type="entry name" value="BETA-MICROSEMINOPROTEIN"/>
    <property type="match status" value="1"/>
</dbReference>
<dbReference type="AlphaFoldDB" id="A0A7J8DQF0"/>
<feature type="chain" id="PRO_5029945549" description="Beta-microseminoprotein" evidence="6">
    <location>
        <begin position="21"/>
        <end position="114"/>
    </location>
</feature>
<dbReference type="Gene3D" id="2.20.25.590">
    <property type="match status" value="1"/>
</dbReference>
<comment type="caution">
    <text evidence="7">The sequence shown here is derived from an EMBL/GenBank/DDBJ whole genome shotgun (WGS) entry which is preliminary data.</text>
</comment>
<comment type="similarity">
    <text evidence="2 6">Belongs to the beta-microseminoprotein family.</text>
</comment>
<sequence length="114" mass="12620">MNALLGSLVVLATFVTLCNAQCMFIPRTYVPGDLSNECTDANGVKHALKSTWKTEDCKECSCGPDGVHCCSTVAVPKDYDISKCKKIFDKDNCKFIVVEQENPDRHCVVSKWVL</sequence>
<dbReference type="GO" id="GO:0005576">
    <property type="term" value="C:extracellular region"/>
    <property type="evidence" value="ECO:0007669"/>
    <property type="project" value="UniProtKB-SubCell"/>
</dbReference>
<gene>
    <name evidence="7" type="ORF">HJG59_012542</name>
</gene>
<dbReference type="OrthoDB" id="6076852at2759"/>
<dbReference type="EMBL" id="JACASF010000017">
    <property type="protein sequence ID" value="KAF6425363.1"/>
    <property type="molecule type" value="Genomic_DNA"/>
</dbReference>
<comment type="subcellular location">
    <subcellularLocation>
        <location evidence="1 6">Secreted</location>
    </subcellularLocation>
</comment>
<dbReference type="InterPro" id="IPR008735">
    <property type="entry name" value="PSP94"/>
</dbReference>
<dbReference type="Proteomes" id="UP000550707">
    <property type="component" value="Unassembled WGS sequence"/>
</dbReference>
<evidence type="ECO:0000313" key="8">
    <source>
        <dbReference type="Proteomes" id="UP000550707"/>
    </source>
</evidence>
<keyword evidence="5" id="KW-1015">Disulfide bond</keyword>
<dbReference type="Pfam" id="PF05825">
    <property type="entry name" value="PSP94"/>
    <property type="match status" value="1"/>
</dbReference>
<accession>A0A7J8DQF0</accession>
<dbReference type="InParanoid" id="A0A7J8DQF0"/>